<dbReference type="InterPro" id="IPR023772">
    <property type="entry name" value="DNA-bd_HTH_TetR-type_CS"/>
</dbReference>
<protein>
    <submittedName>
        <fullName evidence="6">TetR/AcrR family transcriptional regulator</fullName>
    </submittedName>
</protein>
<dbReference type="PRINTS" id="PR00455">
    <property type="entry name" value="HTHTETR"/>
</dbReference>
<evidence type="ECO:0000256" key="4">
    <source>
        <dbReference type="PROSITE-ProRule" id="PRU00335"/>
    </source>
</evidence>
<proteinExistence type="predicted"/>
<evidence type="ECO:0000313" key="7">
    <source>
        <dbReference type="Proteomes" id="UP001589891"/>
    </source>
</evidence>
<evidence type="ECO:0000256" key="1">
    <source>
        <dbReference type="ARBA" id="ARBA00023015"/>
    </source>
</evidence>
<keyword evidence="7" id="KW-1185">Reference proteome</keyword>
<feature type="DNA-binding region" description="H-T-H motif" evidence="4">
    <location>
        <begin position="32"/>
        <end position="51"/>
    </location>
</feature>
<dbReference type="PROSITE" id="PS01081">
    <property type="entry name" value="HTH_TETR_1"/>
    <property type="match status" value="1"/>
</dbReference>
<dbReference type="Pfam" id="PF00440">
    <property type="entry name" value="TetR_N"/>
    <property type="match status" value="1"/>
</dbReference>
<sequence length="186" mass="20011">MSWPATQRAATRQRILESAARLFALEGFEQVSIEAITREAGLTRGAFYHHFSSKTELYGEAIQVAARQGGQLLEQAGAGGLRRLVESYLCMEHRDGGRMCCPLAFLATDAARQDAVIRGSYTRTFEAFVARLETGMPATATGTRLRALQVAVGMIGGLALARAVDDAELAEEILAACQTGCLSLLE</sequence>
<evidence type="ECO:0000313" key="6">
    <source>
        <dbReference type="EMBL" id="MFC0710906.1"/>
    </source>
</evidence>
<dbReference type="Proteomes" id="UP001589891">
    <property type="component" value="Unassembled WGS sequence"/>
</dbReference>
<dbReference type="EMBL" id="JBHLSS010000098">
    <property type="protein sequence ID" value="MFC0710906.1"/>
    <property type="molecule type" value="Genomic_DNA"/>
</dbReference>
<organism evidence="6 7">
    <name type="scientific">Azorhizophilus paspali</name>
    <name type="common">Azotobacter paspali</name>
    <dbReference type="NCBI Taxonomy" id="69963"/>
    <lineage>
        <taxon>Bacteria</taxon>
        <taxon>Pseudomonadati</taxon>
        <taxon>Pseudomonadota</taxon>
        <taxon>Gammaproteobacteria</taxon>
        <taxon>Pseudomonadales</taxon>
        <taxon>Pseudomonadaceae</taxon>
        <taxon>Azorhizophilus</taxon>
    </lineage>
</organism>
<dbReference type="SUPFAM" id="SSF48498">
    <property type="entry name" value="Tetracyclin repressor-like, C-terminal domain"/>
    <property type="match status" value="1"/>
</dbReference>
<evidence type="ECO:0000256" key="3">
    <source>
        <dbReference type="ARBA" id="ARBA00023163"/>
    </source>
</evidence>
<dbReference type="PROSITE" id="PS50977">
    <property type="entry name" value="HTH_TETR_2"/>
    <property type="match status" value="1"/>
</dbReference>
<dbReference type="InterPro" id="IPR001647">
    <property type="entry name" value="HTH_TetR"/>
</dbReference>
<evidence type="ECO:0000259" key="5">
    <source>
        <dbReference type="PROSITE" id="PS50977"/>
    </source>
</evidence>
<dbReference type="InterPro" id="IPR009057">
    <property type="entry name" value="Homeodomain-like_sf"/>
</dbReference>
<dbReference type="InterPro" id="IPR036271">
    <property type="entry name" value="Tet_transcr_reg_TetR-rel_C_sf"/>
</dbReference>
<keyword evidence="1" id="KW-0805">Transcription regulation</keyword>
<dbReference type="Gene3D" id="1.10.357.10">
    <property type="entry name" value="Tetracycline Repressor, domain 2"/>
    <property type="match status" value="1"/>
</dbReference>
<feature type="domain" description="HTH tetR-type" evidence="5">
    <location>
        <begin position="9"/>
        <end position="69"/>
    </location>
</feature>
<evidence type="ECO:0000256" key="2">
    <source>
        <dbReference type="ARBA" id="ARBA00023125"/>
    </source>
</evidence>
<comment type="caution">
    <text evidence="6">The sequence shown here is derived from an EMBL/GenBank/DDBJ whole genome shotgun (WGS) entry which is preliminary data.</text>
</comment>
<keyword evidence="2 4" id="KW-0238">DNA-binding</keyword>
<keyword evidence="3" id="KW-0804">Transcription</keyword>
<reference evidence="6 7" key="1">
    <citation type="submission" date="2024-09" db="EMBL/GenBank/DDBJ databases">
        <authorList>
            <person name="Sun Q."/>
            <person name="Mori K."/>
        </authorList>
    </citation>
    <scope>NUCLEOTIDE SEQUENCE [LARGE SCALE GENOMIC DNA]</scope>
    <source>
        <strain evidence="6 7">NCAIM B.01794</strain>
    </source>
</reference>
<accession>A0ABV6SP72</accession>
<dbReference type="Gene3D" id="1.10.10.60">
    <property type="entry name" value="Homeodomain-like"/>
    <property type="match status" value="1"/>
</dbReference>
<dbReference type="SUPFAM" id="SSF46689">
    <property type="entry name" value="Homeodomain-like"/>
    <property type="match status" value="1"/>
</dbReference>
<gene>
    <name evidence="6" type="ORF">ACFFGX_15565</name>
</gene>
<name>A0ABV6SP72_AZOPA</name>
<dbReference type="PANTHER" id="PTHR47506">
    <property type="entry name" value="TRANSCRIPTIONAL REGULATORY PROTEIN"/>
    <property type="match status" value="1"/>
</dbReference>
<dbReference type="RefSeq" id="WP_376947443.1">
    <property type="nucleotide sequence ID" value="NZ_CP171449.1"/>
</dbReference>
<dbReference type="PANTHER" id="PTHR47506:SF7">
    <property type="entry name" value="TRANSCRIPTIONAL REGULATORY PROTEIN"/>
    <property type="match status" value="1"/>
</dbReference>